<reference evidence="7" key="1">
    <citation type="submission" date="2022-03" db="EMBL/GenBank/DDBJ databases">
        <authorList>
            <person name="Santos J.D.N."/>
            <person name="Kallscheuer N."/>
            <person name="Jogler C."/>
            <person name="Lage O.M."/>
        </authorList>
    </citation>
    <scope>NUCLEOTIDE SEQUENCE</scope>
    <source>
        <strain evidence="7">M600PL45_2</strain>
    </source>
</reference>
<evidence type="ECO:0000256" key="1">
    <source>
        <dbReference type="ARBA" id="ARBA00023015"/>
    </source>
</evidence>
<evidence type="ECO:0000256" key="2">
    <source>
        <dbReference type="ARBA" id="ARBA00023125"/>
    </source>
</evidence>
<protein>
    <submittedName>
        <fullName evidence="7">IclR family transcriptional regulator</fullName>
    </submittedName>
</protein>
<gene>
    <name evidence="7" type="ORF">MMA15_08940</name>
</gene>
<dbReference type="InterPro" id="IPR029016">
    <property type="entry name" value="GAF-like_dom_sf"/>
</dbReference>
<dbReference type="SUPFAM" id="SSF55781">
    <property type="entry name" value="GAF domain-like"/>
    <property type="match status" value="1"/>
</dbReference>
<comment type="caution">
    <text evidence="7">The sequence shown here is derived from an EMBL/GenBank/DDBJ whole genome shotgun (WGS) entry which is preliminary data.</text>
</comment>
<dbReference type="Pfam" id="PF09339">
    <property type="entry name" value="HTH_IclR"/>
    <property type="match status" value="1"/>
</dbReference>
<feature type="domain" description="HTH iclR-type" evidence="5">
    <location>
        <begin position="9"/>
        <end position="69"/>
    </location>
</feature>
<dbReference type="RefSeq" id="WP_241058587.1">
    <property type="nucleotide sequence ID" value="NZ_JAKWJU010000002.1"/>
</dbReference>
<sequence>MKNKPPYAIGSVDHALHLAQLLRQEGPLRVTDAAEQLGVSRSTAHRLLAMLVYRDFAEQIDDRRYRAGPVLRPTEVSEAPVALLRRIARPHLEALVERAGETANLMVLAGTEVRFLATVECDRVLRVGDRAGLALPAHLASGGKVLLSALGEGELERLYGGEEARDEDGDGTGRSTDDTAGHDAGAPSARPGLRRLRRELALVRERGFAVNDGLTETGLTAVGMAVHDPDGQPVAAVSLAAPTARFGKDVLPVWVAAISAAVTGIGRDLALASAA</sequence>
<evidence type="ECO:0000259" key="5">
    <source>
        <dbReference type="PROSITE" id="PS51077"/>
    </source>
</evidence>
<dbReference type="InterPro" id="IPR036388">
    <property type="entry name" value="WH-like_DNA-bd_sf"/>
</dbReference>
<keyword evidence="3" id="KW-0804">Transcription</keyword>
<dbReference type="EMBL" id="JAKWJU010000002">
    <property type="protein sequence ID" value="MCH6160531.1"/>
    <property type="molecule type" value="Genomic_DNA"/>
</dbReference>
<dbReference type="SUPFAM" id="SSF46785">
    <property type="entry name" value="Winged helix' DNA-binding domain"/>
    <property type="match status" value="1"/>
</dbReference>
<keyword evidence="2" id="KW-0238">DNA-binding</keyword>
<evidence type="ECO:0000313" key="7">
    <source>
        <dbReference type="EMBL" id="MCH6160531.1"/>
    </source>
</evidence>
<evidence type="ECO:0000256" key="4">
    <source>
        <dbReference type="SAM" id="MobiDB-lite"/>
    </source>
</evidence>
<organism evidence="7 8">
    <name type="scientific">Streptomyces marispadix</name>
    <dbReference type="NCBI Taxonomy" id="2922868"/>
    <lineage>
        <taxon>Bacteria</taxon>
        <taxon>Bacillati</taxon>
        <taxon>Actinomycetota</taxon>
        <taxon>Actinomycetes</taxon>
        <taxon>Kitasatosporales</taxon>
        <taxon>Streptomycetaceae</taxon>
        <taxon>Streptomyces</taxon>
    </lineage>
</organism>
<dbReference type="InterPro" id="IPR014757">
    <property type="entry name" value="Tscrpt_reg_IclR_C"/>
</dbReference>
<name>A0ABS9SW76_9ACTN</name>
<dbReference type="PANTHER" id="PTHR30136">
    <property type="entry name" value="HELIX-TURN-HELIX TRANSCRIPTIONAL REGULATOR, ICLR FAMILY"/>
    <property type="match status" value="1"/>
</dbReference>
<evidence type="ECO:0000313" key="8">
    <source>
        <dbReference type="Proteomes" id="UP001166784"/>
    </source>
</evidence>
<feature type="region of interest" description="Disordered" evidence="4">
    <location>
        <begin position="160"/>
        <end position="190"/>
    </location>
</feature>
<reference evidence="7" key="2">
    <citation type="journal article" date="2023" name="Int. J. Syst. Evol. Microbiol.">
        <title>Streptomyces marispadix sp. nov., isolated from marine beach sediment of the Northern Coast of Portugal.</title>
        <authorList>
            <person name="dos Santos J.D.N."/>
            <person name="Vitorino I.R."/>
            <person name="Kallscheuer N."/>
            <person name="Srivastava A."/>
            <person name="Krautwurst S."/>
            <person name="Marz M."/>
            <person name="Jogler C."/>
            <person name="Lobo Da Cunha A."/>
            <person name="Catita J."/>
            <person name="Goncalves H."/>
            <person name="Gonzalez I."/>
            <person name="Reyes F."/>
            <person name="Lage O.M."/>
        </authorList>
    </citation>
    <scope>NUCLEOTIDE SEQUENCE</scope>
    <source>
        <strain evidence="7">M600PL45_2</strain>
    </source>
</reference>
<dbReference type="InterPro" id="IPR005471">
    <property type="entry name" value="Tscrpt_reg_IclR_N"/>
</dbReference>
<feature type="domain" description="IclR-ED" evidence="6">
    <location>
        <begin position="72"/>
        <end position="271"/>
    </location>
</feature>
<dbReference type="PROSITE" id="PS51077">
    <property type="entry name" value="HTH_ICLR"/>
    <property type="match status" value="1"/>
</dbReference>
<evidence type="ECO:0000256" key="3">
    <source>
        <dbReference type="ARBA" id="ARBA00023163"/>
    </source>
</evidence>
<dbReference type="InterPro" id="IPR036390">
    <property type="entry name" value="WH_DNA-bd_sf"/>
</dbReference>
<dbReference type="Gene3D" id="3.30.450.40">
    <property type="match status" value="1"/>
</dbReference>
<dbReference type="PANTHER" id="PTHR30136:SF35">
    <property type="entry name" value="HTH-TYPE TRANSCRIPTIONAL REGULATOR RV1719"/>
    <property type="match status" value="1"/>
</dbReference>
<dbReference type="SMART" id="SM00346">
    <property type="entry name" value="HTH_ICLR"/>
    <property type="match status" value="1"/>
</dbReference>
<keyword evidence="8" id="KW-1185">Reference proteome</keyword>
<evidence type="ECO:0000259" key="6">
    <source>
        <dbReference type="PROSITE" id="PS51078"/>
    </source>
</evidence>
<keyword evidence="1" id="KW-0805">Transcription regulation</keyword>
<proteinExistence type="predicted"/>
<dbReference type="PROSITE" id="PS51078">
    <property type="entry name" value="ICLR_ED"/>
    <property type="match status" value="1"/>
</dbReference>
<dbReference type="Proteomes" id="UP001166784">
    <property type="component" value="Unassembled WGS sequence"/>
</dbReference>
<dbReference type="InterPro" id="IPR050707">
    <property type="entry name" value="HTH_MetabolicPath_Reg"/>
</dbReference>
<dbReference type="Gene3D" id="1.10.10.10">
    <property type="entry name" value="Winged helix-like DNA-binding domain superfamily/Winged helix DNA-binding domain"/>
    <property type="match status" value="1"/>
</dbReference>
<accession>A0ABS9SW76</accession>
<dbReference type="Pfam" id="PF01614">
    <property type="entry name" value="IclR_C"/>
    <property type="match status" value="2"/>
</dbReference>